<proteinExistence type="predicted"/>
<accession>A0ABD2MGN1</accession>
<protein>
    <recommendedName>
        <fullName evidence="4">TOG domain-containing protein</fullName>
    </recommendedName>
</protein>
<dbReference type="EMBL" id="JABFTP020000001">
    <property type="protein sequence ID" value="KAL3265286.1"/>
    <property type="molecule type" value="Genomic_DNA"/>
</dbReference>
<evidence type="ECO:0008006" key="4">
    <source>
        <dbReference type="Google" id="ProtNLM"/>
    </source>
</evidence>
<dbReference type="AlphaFoldDB" id="A0ABD2MGN1"/>
<evidence type="ECO:0000313" key="2">
    <source>
        <dbReference type="EMBL" id="KAL3265286.1"/>
    </source>
</evidence>
<evidence type="ECO:0000313" key="3">
    <source>
        <dbReference type="Proteomes" id="UP001516400"/>
    </source>
</evidence>
<dbReference type="InterPro" id="IPR016024">
    <property type="entry name" value="ARM-type_fold"/>
</dbReference>
<reference evidence="2 3" key="1">
    <citation type="journal article" date="2021" name="BMC Biol.">
        <title>Horizontally acquired antibacterial genes associated with adaptive radiation of ladybird beetles.</title>
        <authorList>
            <person name="Li H.S."/>
            <person name="Tang X.F."/>
            <person name="Huang Y.H."/>
            <person name="Xu Z.Y."/>
            <person name="Chen M.L."/>
            <person name="Du X.Y."/>
            <person name="Qiu B.Y."/>
            <person name="Chen P.T."/>
            <person name="Zhang W."/>
            <person name="Slipinski A."/>
            <person name="Escalona H.E."/>
            <person name="Waterhouse R.M."/>
            <person name="Zwick A."/>
            <person name="Pang H."/>
        </authorList>
    </citation>
    <scope>NUCLEOTIDE SEQUENCE [LARGE SCALE GENOMIC DNA]</scope>
    <source>
        <strain evidence="2">SYSU2018</strain>
    </source>
</reference>
<dbReference type="InterPro" id="IPR011989">
    <property type="entry name" value="ARM-like"/>
</dbReference>
<dbReference type="Proteomes" id="UP001516400">
    <property type="component" value="Unassembled WGS sequence"/>
</dbReference>
<name>A0ABD2MGN1_9CUCU</name>
<gene>
    <name evidence="2" type="ORF">HHI36_009496</name>
</gene>
<evidence type="ECO:0000256" key="1">
    <source>
        <dbReference type="SAM" id="MobiDB-lite"/>
    </source>
</evidence>
<organism evidence="2 3">
    <name type="scientific">Cryptolaemus montrouzieri</name>
    <dbReference type="NCBI Taxonomy" id="559131"/>
    <lineage>
        <taxon>Eukaryota</taxon>
        <taxon>Metazoa</taxon>
        <taxon>Ecdysozoa</taxon>
        <taxon>Arthropoda</taxon>
        <taxon>Hexapoda</taxon>
        <taxon>Insecta</taxon>
        <taxon>Pterygota</taxon>
        <taxon>Neoptera</taxon>
        <taxon>Endopterygota</taxon>
        <taxon>Coleoptera</taxon>
        <taxon>Polyphaga</taxon>
        <taxon>Cucujiformia</taxon>
        <taxon>Coccinelloidea</taxon>
        <taxon>Coccinellidae</taxon>
        <taxon>Scymninae</taxon>
        <taxon>Scymnini</taxon>
        <taxon>Cryptolaemus</taxon>
    </lineage>
</organism>
<feature type="compositionally biased region" description="Low complexity" evidence="1">
    <location>
        <begin position="374"/>
        <end position="389"/>
    </location>
</feature>
<keyword evidence="3" id="KW-1185">Reference proteome</keyword>
<feature type="region of interest" description="Disordered" evidence="1">
    <location>
        <begin position="374"/>
        <end position="396"/>
    </location>
</feature>
<dbReference type="SUPFAM" id="SSF48371">
    <property type="entry name" value="ARM repeat"/>
    <property type="match status" value="1"/>
</dbReference>
<comment type="caution">
    <text evidence="2">The sequence shown here is derived from an EMBL/GenBank/DDBJ whole genome shotgun (WGS) entry which is preliminary data.</text>
</comment>
<sequence length="415" mass="47085">MELTKKSNAFDDLSLALQEPEFIATFDSKNCKILFPLLFLYETQTRFRKGSRDALCTILENIREDIIRECLPQIAKGIGRMGAPYGVKLAITVMKRTHLAEELLSYLPFEGSRGREGSLQVIIAACRLFPSTDIDVNMSIRRALLTLSDRRRRIRLASLEALASLAQLGGNTIIFQTARELLVDGEELESVLRVTRARLSRRQLPMVDFDGNIRYTVPRDPAEIRWLSPGGTSNHSAPSLLHSLQRNNLFQEDNLVPLKNTNAAIIPLDVQEQKKLTQKRGVLRPVYCILPSPEESDEGPSIFYTDKYYTRRSILPPTEKIRCESQDRTKWRERGQARRFSTKYDIKKSFSSDQLYHNQTASLDYRANMTSTSSVSSGSECSSSNGSQGRTRWHGSGIPVLRPRGYWGSYADNLR</sequence>
<dbReference type="Gene3D" id="1.25.10.10">
    <property type="entry name" value="Leucine-rich Repeat Variant"/>
    <property type="match status" value="1"/>
</dbReference>